<reference evidence="2 3" key="1">
    <citation type="journal article" date="2013" name="Genome Announc.">
        <title>Draft Genome Sequences of Mycoplasma auris and Mycoplasma yeatsii, Two Species of the Ear Canal of Caprinae.</title>
        <authorList>
            <person name="Dordet-Frisoni E."/>
            <person name="Baranowski E."/>
            <person name="Barre A."/>
            <person name="Blanchard A."/>
            <person name="Breton M."/>
            <person name="Couture C."/>
            <person name="Dupuy V."/>
            <person name="Gaurivaud P."/>
            <person name="Jacob D."/>
            <person name="Lemaitre C."/>
            <person name="Manso-Silvan L."/>
            <person name="Nikolski M."/>
            <person name="Nouvel L.X."/>
            <person name="Poumarat F."/>
            <person name="Sirand-Pugnet P."/>
            <person name="Thebault P."/>
            <person name="Theil S."/>
            <person name="Thiaucourt F."/>
            <person name="Citti C."/>
            <person name="Tardy F."/>
        </authorList>
    </citation>
    <scope>NUCLEOTIDE SEQUENCE [LARGE SCALE GENOMIC DNA]</scope>
    <source>
        <strain evidence="2 3">15026</strain>
    </source>
</reference>
<evidence type="ECO:0008006" key="4">
    <source>
        <dbReference type="Google" id="ProtNLM"/>
    </source>
</evidence>
<keyword evidence="3" id="KW-1185">Reference proteome</keyword>
<gene>
    <name evidence="2" type="ORF">MAU_0110</name>
</gene>
<evidence type="ECO:0000313" key="3">
    <source>
        <dbReference type="Proteomes" id="UP000013131"/>
    </source>
</evidence>
<dbReference type="PROSITE" id="PS51257">
    <property type="entry name" value="PROKAR_LIPOPROTEIN"/>
    <property type="match status" value="1"/>
</dbReference>
<evidence type="ECO:0000256" key="1">
    <source>
        <dbReference type="SAM" id="Coils"/>
    </source>
</evidence>
<organism evidence="2 3">
    <name type="scientific">Metamycoplasma auris 15026</name>
    <dbReference type="NCBI Taxonomy" id="1188233"/>
    <lineage>
        <taxon>Bacteria</taxon>
        <taxon>Bacillati</taxon>
        <taxon>Mycoplasmatota</taxon>
        <taxon>Mycoplasmoidales</taxon>
        <taxon>Metamycoplasmataceae</taxon>
        <taxon>Metamycoplasma</taxon>
    </lineage>
</organism>
<dbReference type="EMBL" id="AORI01000001">
    <property type="protein sequence ID" value="ENY69299.1"/>
    <property type="molecule type" value="Genomic_DNA"/>
</dbReference>
<dbReference type="eggNOG" id="ENOG5031YAN">
    <property type="taxonomic scope" value="Bacteria"/>
</dbReference>
<dbReference type="InterPro" id="IPR027593">
    <property type="entry name" value="Aro_clust"/>
</dbReference>
<keyword evidence="1" id="KW-0175">Coiled coil</keyword>
<dbReference type="NCBIfam" id="TIGR04313">
    <property type="entry name" value="aro_clust_Mycop"/>
    <property type="match status" value="1"/>
</dbReference>
<name>N9TT20_9BACT</name>
<evidence type="ECO:0000313" key="2">
    <source>
        <dbReference type="EMBL" id="ENY69299.1"/>
    </source>
</evidence>
<protein>
    <recommendedName>
        <fullName evidence="4">Lipoprotein</fullName>
    </recommendedName>
</protein>
<dbReference type="AlphaFoldDB" id="N9TT20"/>
<dbReference type="PATRIC" id="fig|1188233.3.peg.11"/>
<dbReference type="OrthoDB" id="401395at2"/>
<dbReference type="RefSeq" id="WP_004423010.1">
    <property type="nucleotide sequence ID" value="NZ_AORI01000001.1"/>
</dbReference>
<dbReference type="STRING" id="1188233.MAU_0110"/>
<comment type="caution">
    <text evidence="2">The sequence shown here is derived from an EMBL/GenBank/DDBJ whole genome shotgun (WGS) entry which is preliminary data.</text>
</comment>
<sequence>MKKSLKILTSFSFISLPLFTISCIKKNPNTANNNTNTKPSSNQNNNKNINDFSIEKAASINALLDFVSSNNKEKKDLYISQQKNIPTSKINDLKFAFIYAPLFVFSDPIETGEFKILIRDANETIKNTLSKDWLWSLDNINKFKFIYHPYGDLLDESDKKKIDEYIKVRNKNQSLIQQIKNKIPEIYEFDIPNIELSKEFLSNVDKLVNESNSNDISKIIKLLSWDNEDEKTLKSKFSRGASIIQKISKLEVILEKLELDEKKHNEWKKKPENSSKTDEINLTSKNFNDYIKKLNNEDDGFLADQEDTLNEILQELIPTGRGKKPKEVDDKKLQEIKQKIEPIYQKINAKLADLIAFSKLKDDYIFTKDEVIKKIKESLLKLDRYKNKKAIYLVYDGNKVLRLWKYTTKDNGKEKNVVELIPNLLVLENKKNIDKQLKNLETEIANERVRQFEKDYSSLLNEVFKQTLNKINDTTIINTFNDEHYMAYKAKEQYNQFLFEVLTKINKEDSKIYKYVMRLIDEE</sequence>
<feature type="coiled-coil region" evidence="1">
    <location>
        <begin position="423"/>
        <end position="450"/>
    </location>
</feature>
<accession>N9TT20</accession>
<dbReference type="Proteomes" id="UP000013131">
    <property type="component" value="Unassembled WGS sequence"/>
</dbReference>
<proteinExistence type="predicted"/>